<organism evidence="2 3">
    <name type="scientific">Macaca mulatta</name>
    <name type="common">Rhesus macaque</name>
    <dbReference type="NCBI Taxonomy" id="9544"/>
    <lineage>
        <taxon>Eukaryota</taxon>
        <taxon>Metazoa</taxon>
        <taxon>Chordata</taxon>
        <taxon>Craniata</taxon>
        <taxon>Vertebrata</taxon>
        <taxon>Euteleostomi</taxon>
        <taxon>Mammalia</taxon>
        <taxon>Eutheria</taxon>
        <taxon>Euarchontoglires</taxon>
        <taxon>Primates</taxon>
        <taxon>Haplorrhini</taxon>
        <taxon>Catarrhini</taxon>
        <taxon>Cercopithecidae</taxon>
        <taxon>Cercopithecinae</taxon>
        <taxon>Macaca</taxon>
    </lineage>
</organism>
<feature type="transmembrane region" description="Helical" evidence="1">
    <location>
        <begin position="154"/>
        <end position="178"/>
    </location>
</feature>
<keyword evidence="1" id="KW-0472">Membrane</keyword>
<dbReference type="VEuPathDB" id="HostDB:ENSMMUG00000011166"/>
<protein>
    <submittedName>
        <fullName evidence="2">Membrane spanning 4-domains A8</fullName>
    </submittedName>
</protein>
<keyword evidence="1" id="KW-1133">Transmembrane helix</keyword>
<dbReference type="HOGENOM" id="CLU_091032_1_0_1"/>
<evidence type="ECO:0000256" key="1">
    <source>
        <dbReference type="SAM" id="Phobius"/>
    </source>
</evidence>
<evidence type="ECO:0000313" key="4">
    <source>
        <dbReference type="VGNC" id="VGNC:74733"/>
    </source>
</evidence>
<dbReference type="InterPro" id="IPR030417">
    <property type="entry name" value="MS4A"/>
</dbReference>
<name>F6VGD7_MACMU</name>
<dbReference type="PANTHER" id="PTHR23320">
    <property type="entry name" value="MEMBRANE-SPANNING 4-DOMAINS SUBFAMILY A MS4A -RELATED"/>
    <property type="match status" value="1"/>
</dbReference>
<dbReference type="AlphaFoldDB" id="F6VGD7"/>
<proteinExistence type="predicted"/>
<dbReference type="GeneTree" id="ENSGT00940000162329"/>
<dbReference type="VGNC" id="VGNC:74733">
    <property type="gene designation" value="MS4A8"/>
</dbReference>
<reference evidence="3" key="1">
    <citation type="journal article" date="2007" name="Science">
        <title>Evolutionary and biomedical insights from the rhesus macaque genome.</title>
        <authorList>
            <person name="Gibbs R.A."/>
            <person name="Rogers J."/>
            <person name="Katze M.G."/>
            <person name="Bumgarner R."/>
            <person name="Weinstock G.M."/>
            <person name="Mardis E.R."/>
            <person name="Remington K.A."/>
            <person name="Strausberg R.L."/>
            <person name="Venter J.C."/>
            <person name="Wilson R.K."/>
            <person name="Batzer M.A."/>
            <person name="Bustamante C.D."/>
            <person name="Eichler E.E."/>
            <person name="Hahn M.W."/>
            <person name="Hardison R.C."/>
            <person name="Makova K.D."/>
            <person name="Miller W."/>
            <person name="Milosavljevic A."/>
            <person name="Palermo R.E."/>
            <person name="Siepel A."/>
            <person name="Sikela J.M."/>
            <person name="Attaway T."/>
            <person name="Bell S."/>
            <person name="Bernard K.E."/>
            <person name="Buhay C.J."/>
            <person name="Chandrabose M.N."/>
            <person name="Dao M."/>
            <person name="Davis C."/>
            <person name="Delehaunty K.D."/>
            <person name="Ding Y."/>
            <person name="Dinh H.H."/>
            <person name="Dugan-Rocha S."/>
            <person name="Fulton L.A."/>
            <person name="Gabisi R.A."/>
            <person name="Garner T.T."/>
            <person name="Godfrey J."/>
            <person name="Hawes A.C."/>
            <person name="Hernandez J."/>
            <person name="Hines S."/>
            <person name="Holder M."/>
            <person name="Hume J."/>
            <person name="Jhangiani S.N."/>
            <person name="Joshi V."/>
            <person name="Khan Z.M."/>
            <person name="Kirkness E.F."/>
            <person name="Cree A."/>
            <person name="Fowler R.G."/>
            <person name="Lee S."/>
            <person name="Lewis L.R."/>
            <person name="Li Z."/>
            <person name="Liu Y.-S."/>
            <person name="Moore S.M."/>
            <person name="Muzny D."/>
            <person name="Nazareth L.V."/>
            <person name="Ngo D.N."/>
            <person name="Okwuonu G.O."/>
            <person name="Pai G."/>
            <person name="Parker D."/>
            <person name="Paul H.A."/>
            <person name="Pfannkoch C."/>
            <person name="Pohl C.S."/>
            <person name="Rogers Y.-H.C."/>
            <person name="Ruiz S.J."/>
            <person name="Sabo A."/>
            <person name="Santibanez J."/>
            <person name="Schneider B.W."/>
            <person name="Smith S.M."/>
            <person name="Sodergren E."/>
            <person name="Svatek A.F."/>
            <person name="Utterback T.R."/>
            <person name="Vattathil S."/>
            <person name="Warren W."/>
            <person name="White C.S."/>
            <person name="Chinwalla A.T."/>
            <person name="Feng Y."/>
            <person name="Halpern A.L."/>
            <person name="Hillier L.W."/>
            <person name="Huang X."/>
            <person name="Minx P."/>
            <person name="Nelson J.O."/>
            <person name="Pepin K.H."/>
            <person name="Qin X."/>
            <person name="Sutton G.G."/>
            <person name="Venter E."/>
            <person name="Walenz B.P."/>
            <person name="Wallis J.W."/>
            <person name="Worley K.C."/>
            <person name="Yang S.-P."/>
            <person name="Jones S.M."/>
            <person name="Marra M.A."/>
            <person name="Rocchi M."/>
            <person name="Schein J.E."/>
            <person name="Baertsch R."/>
            <person name="Clarke L."/>
            <person name="Csuros M."/>
            <person name="Glasscock J."/>
            <person name="Harris R.A."/>
            <person name="Havlak P."/>
            <person name="Jackson A.R."/>
            <person name="Jiang H."/>
            <person name="Liu Y."/>
            <person name="Messina D.N."/>
            <person name="Shen Y."/>
            <person name="Song H.X.-Z."/>
            <person name="Wylie T."/>
            <person name="Zhang L."/>
            <person name="Birney E."/>
            <person name="Han K."/>
            <person name="Konkel M.K."/>
            <person name="Lee J."/>
            <person name="Smit A.F.A."/>
            <person name="Ullmer B."/>
            <person name="Wang H."/>
            <person name="Xing J."/>
            <person name="Burhans R."/>
            <person name="Cheng Z."/>
            <person name="Karro J.E."/>
            <person name="Ma J."/>
            <person name="Raney B."/>
            <person name="She X."/>
            <person name="Cox M.J."/>
            <person name="Demuth J.P."/>
            <person name="Dumas L.J."/>
            <person name="Han S.-G."/>
            <person name="Hopkins J."/>
            <person name="Karimpour-Fard A."/>
            <person name="Kim Y.H."/>
            <person name="Pollack J.R."/>
            <person name="Vinar T."/>
            <person name="Addo-Quaye C."/>
            <person name="Degenhardt J."/>
            <person name="Denby A."/>
            <person name="Hubisz M.J."/>
            <person name="Indap A."/>
            <person name="Kosiol C."/>
            <person name="Lahn B.T."/>
            <person name="Lawson H.A."/>
            <person name="Marklein A."/>
            <person name="Nielsen R."/>
            <person name="Vallender E.J."/>
            <person name="Clark A.G."/>
            <person name="Ferguson B."/>
            <person name="Hernandez R.D."/>
            <person name="Hirani K."/>
            <person name="Kehrer-Sawatzki H."/>
            <person name="Kolb J."/>
            <person name="Patil S."/>
            <person name="Pu L.-L."/>
            <person name="Ren Y."/>
            <person name="Smith D.G."/>
            <person name="Wheeler D.A."/>
            <person name="Schenck I."/>
            <person name="Ball E.V."/>
            <person name="Chen R."/>
            <person name="Cooper D.N."/>
            <person name="Giardine B."/>
            <person name="Hsu F."/>
            <person name="Kent W.J."/>
            <person name="Lesk A."/>
            <person name="Nelson D.L."/>
            <person name="O'brien W.E."/>
            <person name="Pruefer K."/>
            <person name="Stenson P.D."/>
            <person name="Wallace J.C."/>
            <person name="Ke H."/>
            <person name="Liu X.-M."/>
            <person name="Wang P."/>
            <person name="Xiang A.P."/>
            <person name="Yang F."/>
            <person name="Barber G.P."/>
            <person name="Haussler D."/>
            <person name="Karolchik D."/>
            <person name="Kern A.D."/>
            <person name="Kuhn R.M."/>
            <person name="Smith K.E."/>
            <person name="Zwieg A.S."/>
        </authorList>
    </citation>
    <scope>NUCLEOTIDE SEQUENCE [LARGE SCALE GENOMIC DNA]</scope>
    <source>
        <strain evidence="3">17573</strain>
    </source>
</reference>
<feature type="transmembrane region" description="Helical" evidence="1">
    <location>
        <begin position="74"/>
        <end position="99"/>
    </location>
</feature>
<dbReference type="eggNOG" id="ENOG502SR7E">
    <property type="taxonomic scope" value="Eukaryota"/>
</dbReference>
<accession>F6VGD7</accession>
<dbReference type="PANTHER" id="PTHR23320:SF155">
    <property type="entry name" value="MEMBRANE-SPANNING 4-DOMAINS SUBFAMILY A MEMBER 8"/>
    <property type="match status" value="1"/>
</dbReference>
<feature type="transmembrane region" description="Helical" evidence="1">
    <location>
        <begin position="119"/>
        <end position="142"/>
    </location>
</feature>
<keyword evidence="3" id="KW-1185">Reference proteome</keyword>
<reference evidence="2" key="3">
    <citation type="submission" date="2025-08" db="UniProtKB">
        <authorList>
            <consortium name="Ensembl"/>
        </authorList>
    </citation>
    <scope>IDENTIFICATION</scope>
    <source>
        <strain evidence="2">17573</strain>
    </source>
</reference>
<dbReference type="ExpressionAtlas" id="F6VGD7">
    <property type="expression patterns" value="baseline"/>
</dbReference>
<keyword evidence="1" id="KW-0812">Transmembrane</keyword>
<reference evidence="2" key="2">
    <citation type="submission" date="2019-01" db="EMBL/GenBank/DDBJ databases">
        <authorList>
            <person name="Graves T."/>
            <person name="Eichler E.E."/>
            <person name="Wilson R.K."/>
        </authorList>
    </citation>
    <scope>NUCLEOTIDE SEQUENCE [LARGE SCALE GENOMIC DNA]</scope>
    <source>
        <strain evidence="2">17573</strain>
    </source>
</reference>
<evidence type="ECO:0000313" key="3">
    <source>
        <dbReference type="Proteomes" id="UP000006718"/>
    </source>
</evidence>
<dbReference type="Proteomes" id="UP000006718">
    <property type="component" value="Chromosome 14"/>
</dbReference>
<sequence>MNSMTSAVPVANSVLVVAPHNGYPATPGIMSQVPLYPNNQPQVHLVPGNPPGLMSNVNRQPVQKTLKEGKTLGAIQIIIGLAHIGLGSIMGTVLVGDYLSISFYGGFPFWGGLWLSGSLGLNIVSAICSAVGVILFITDLSIPHPYAYPNYYSYAWGVNPGLAISGVMLVFCLLEFGIACTSSHFGCQLVCCQSSNVSVMYPNVYAANPVVIPEPVTSPPSYSSEFQANK</sequence>
<reference evidence="2" key="4">
    <citation type="submission" date="2025-09" db="UniProtKB">
        <authorList>
            <consortium name="Ensembl"/>
        </authorList>
    </citation>
    <scope>IDENTIFICATION</scope>
    <source>
        <strain evidence="2">17573</strain>
    </source>
</reference>
<gene>
    <name evidence="2 4" type="primary">MS4A8</name>
</gene>
<dbReference type="Ensembl" id="ENSMMUT00000015609.4">
    <property type="protein sequence ID" value="ENSMMUP00000014619.3"/>
    <property type="gene ID" value="ENSMMUG00000011166.4"/>
</dbReference>
<evidence type="ECO:0000313" key="2">
    <source>
        <dbReference type="Ensembl" id="ENSMMUP00000014619.3"/>
    </source>
</evidence>
<dbReference type="Bgee" id="ENSMMUG00000011166">
    <property type="expression patterns" value="Expressed in olfactory segment of nasal mucosa and 14 other cell types or tissues"/>
</dbReference>